<name>A0A2T0ZWR9_9ACTN</name>
<dbReference type="SUPFAM" id="SSF53474">
    <property type="entry name" value="alpha/beta-Hydrolases"/>
    <property type="match status" value="1"/>
</dbReference>
<dbReference type="GO" id="GO:0003824">
    <property type="term" value="F:catalytic activity"/>
    <property type="evidence" value="ECO:0007669"/>
    <property type="project" value="UniProtKB-ARBA"/>
</dbReference>
<evidence type="ECO:0000313" key="2">
    <source>
        <dbReference type="EMBL" id="PRZ40528.1"/>
    </source>
</evidence>
<dbReference type="InterPro" id="IPR029058">
    <property type="entry name" value="AB_hydrolase_fold"/>
</dbReference>
<dbReference type="PANTHER" id="PTHR43798">
    <property type="entry name" value="MONOACYLGLYCEROL LIPASE"/>
    <property type="match status" value="1"/>
</dbReference>
<gene>
    <name evidence="2" type="ORF">CLV47_11661</name>
</gene>
<dbReference type="RefSeq" id="WP_106350160.1">
    <property type="nucleotide sequence ID" value="NZ_PVUE01000016.1"/>
</dbReference>
<evidence type="ECO:0000313" key="3">
    <source>
        <dbReference type="Proteomes" id="UP000237752"/>
    </source>
</evidence>
<dbReference type="Proteomes" id="UP000237752">
    <property type="component" value="Unassembled WGS sequence"/>
</dbReference>
<proteinExistence type="predicted"/>
<dbReference type="OrthoDB" id="27092at2"/>
<organism evidence="2 3">
    <name type="scientific">Antricoccus suffuscus</name>
    <dbReference type="NCBI Taxonomy" id="1629062"/>
    <lineage>
        <taxon>Bacteria</taxon>
        <taxon>Bacillati</taxon>
        <taxon>Actinomycetota</taxon>
        <taxon>Actinomycetes</taxon>
        <taxon>Geodermatophilales</taxon>
        <taxon>Antricoccaceae</taxon>
        <taxon>Antricoccus</taxon>
    </lineage>
</organism>
<keyword evidence="3" id="KW-1185">Reference proteome</keyword>
<dbReference type="InterPro" id="IPR050266">
    <property type="entry name" value="AB_hydrolase_sf"/>
</dbReference>
<reference evidence="2 3" key="1">
    <citation type="submission" date="2018-03" db="EMBL/GenBank/DDBJ databases">
        <title>Genomic Encyclopedia of Archaeal and Bacterial Type Strains, Phase II (KMG-II): from individual species to whole genera.</title>
        <authorList>
            <person name="Goeker M."/>
        </authorList>
    </citation>
    <scope>NUCLEOTIDE SEQUENCE [LARGE SCALE GENOMIC DNA]</scope>
    <source>
        <strain evidence="2 3">DSM 100065</strain>
    </source>
</reference>
<dbReference type="InterPro" id="IPR000073">
    <property type="entry name" value="AB_hydrolase_1"/>
</dbReference>
<dbReference type="Pfam" id="PF12697">
    <property type="entry name" value="Abhydrolase_6"/>
    <property type="match status" value="1"/>
</dbReference>
<feature type="domain" description="AB hydrolase-1" evidence="1">
    <location>
        <begin position="13"/>
        <end position="237"/>
    </location>
</feature>
<dbReference type="EMBL" id="PVUE01000016">
    <property type="protein sequence ID" value="PRZ40528.1"/>
    <property type="molecule type" value="Genomic_DNA"/>
</dbReference>
<sequence length="252" mass="27352">MLQHQRTGSGRPIVLIHGLLGSQQIFSRVVPLLADEYEVVTVDLPGHGGSDLPGGANTMYDAAAELADMITGLSLTDPIVVGHSWGGYVTAELIASFPHTLSAAAIIYSQPYADPPEKQQARSEAISRFENEPWESVVRDLFPVYVADYDPPEIFEETVQITKSASVDAARFALMTIRDRADRSEAILAHPHIPVLFVSGTDDRSMPPITLQAPHIEYAETRSGHMGPMTVPDELVQILKAWIARSPAAGTT</sequence>
<dbReference type="Gene3D" id="3.40.50.1820">
    <property type="entry name" value="alpha/beta hydrolase"/>
    <property type="match status" value="1"/>
</dbReference>
<accession>A0A2T0ZWR9</accession>
<comment type="caution">
    <text evidence="2">The sequence shown here is derived from an EMBL/GenBank/DDBJ whole genome shotgun (WGS) entry which is preliminary data.</text>
</comment>
<dbReference type="PRINTS" id="PR00111">
    <property type="entry name" value="ABHYDROLASE"/>
</dbReference>
<dbReference type="AlphaFoldDB" id="A0A2T0ZWR9"/>
<protein>
    <submittedName>
        <fullName evidence="2">Pimeloyl-ACP methyl ester carboxylesterase</fullName>
    </submittedName>
</protein>
<evidence type="ECO:0000259" key="1">
    <source>
        <dbReference type="Pfam" id="PF12697"/>
    </source>
</evidence>